<evidence type="ECO:0000256" key="4">
    <source>
        <dbReference type="ARBA" id="ARBA00022679"/>
    </source>
</evidence>
<evidence type="ECO:0000313" key="8">
    <source>
        <dbReference type="Proteomes" id="UP000001572"/>
    </source>
</evidence>
<dbReference type="InterPro" id="IPR006363">
    <property type="entry name" value="Cbl_synth_CobJ/CibH_dom"/>
</dbReference>
<gene>
    <name evidence="7" type="ordered locus">Amet_0076</name>
</gene>
<dbReference type="STRING" id="293826.Amet_0076"/>
<accession>A6TJF1</accession>
<dbReference type="EMBL" id="CP000724">
    <property type="protein sequence ID" value="ABR46319.1"/>
    <property type="molecule type" value="Genomic_DNA"/>
</dbReference>
<dbReference type="InterPro" id="IPR014776">
    <property type="entry name" value="4pyrrole_Mease_sub2"/>
</dbReference>
<keyword evidence="8" id="KW-1185">Reference proteome</keyword>
<dbReference type="GO" id="GO:0032259">
    <property type="term" value="P:methylation"/>
    <property type="evidence" value="ECO:0007669"/>
    <property type="project" value="UniProtKB-KW"/>
</dbReference>
<dbReference type="OrthoDB" id="9772960at2"/>
<sequence length="246" mass="26640">MKKNGKVFVIGIGPGDEAYRAPAATRALMKSDTIIGYKTYIELIEETLEGKEVIDSGMRKEVERCQLALTLAEEGKVVSLVSSGDPGIYGMAGALLQVKQQRQSDIEVEVIPGITAVSAAAALLGAPLMHDFAVISLSDLLTDWELIQKRVALAGEGDFVIALYNPKSKGRTIQIEETQKILLKYRSKETPVGIVKNGTRQGEVVIVTTLGEMLLHPIDMLTVVIIGNSHTTMMNDVMITPRGYGI</sequence>
<dbReference type="UniPathway" id="UPA00148"/>
<dbReference type="PANTHER" id="PTHR47036:SF1">
    <property type="entry name" value="COBALT-FACTOR III C(17)-METHYLTRANSFERASE-RELATED"/>
    <property type="match status" value="1"/>
</dbReference>
<name>A6TJF1_ALKMQ</name>
<dbReference type="InterPro" id="IPR000878">
    <property type="entry name" value="4pyrrol_Mease"/>
</dbReference>
<keyword evidence="2" id="KW-0169">Cobalamin biosynthesis</keyword>
<evidence type="ECO:0000256" key="2">
    <source>
        <dbReference type="ARBA" id="ARBA00022573"/>
    </source>
</evidence>
<evidence type="ECO:0000256" key="5">
    <source>
        <dbReference type="ARBA" id="ARBA00022691"/>
    </source>
</evidence>
<proteinExistence type="predicted"/>
<dbReference type="AlphaFoldDB" id="A6TJF1"/>
<keyword evidence="4 7" id="KW-0808">Transferase</keyword>
<feature type="domain" description="Tetrapyrrole methylase" evidence="6">
    <location>
        <begin position="6"/>
        <end position="213"/>
    </location>
</feature>
<dbReference type="RefSeq" id="WP_011971228.1">
    <property type="nucleotide sequence ID" value="NC_009633.1"/>
</dbReference>
<dbReference type="InterPro" id="IPR014777">
    <property type="entry name" value="4pyrrole_Mease_sub1"/>
</dbReference>
<dbReference type="Gene3D" id="3.40.1010.10">
    <property type="entry name" value="Cobalt-precorrin-4 Transmethylase, Domain 1"/>
    <property type="match status" value="1"/>
</dbReference>
<dbReference type="Gene3D" id="3.30.950.10">
    <property type="entry name" value="Methyltransferase, Cobalt-precorrin-4 Transmethylase, Domain 2"/>
    <property type="match status" value="1"/>
</dbReference>
<dbReference type="Pfam" id="PF00590">
    <property type="entry name" value="TP_methylase"/>
    <property type="match status" value="1"/>
</dbReference>
<dbReference type="GO" id="GO:0009236">
    <property type="term" value="P:cobalamin biosynthetic process"/>
    <property type="evidence" value="ECO:0007669"/>
    <property type="project" value="UniProtKB-UniPathway"/>
</dbReference>
<reference evidence="8" key="1">
    <citation type="journal article" date="2016" name="Genome Announc.">
        <title>Complete genome sequence of Alkaliphilus metalliredigens strain QYMF, an alkaliphilic and metal-reducing bacterium isolated from borax-contaminated leachate ponds.</title>
        <authorList>
            <person name="Hwang C."/>
            <person name="Copeland A."/>
            <person name="Lucas S."/>
            <person name="Lapidus A."/>
            <person name="Barry K."/>
            <person name="Detter J.C."/>
            <person name="Glavina Del Rio T."/>
            <person name="Hammon N."/>
            <person name="Israni S."/>
            <person name="Dalin E."/>
            <person name="Tice H."/>
            <person name="Pitluck S."/>
            <person name="Chertkov O."/>
            <person name="Brettin T."/>
            <person name="Bruce D."/>
            <person name="Han C."/>
            <person name="Schmutz J."/>
            <person name="Larimer F."/>
            <person name="Land M.L."/>
            <person name="Hauser L."/>
            <person name="Kyrpides N."/>
            <person name="Mikhailova N."/>
            <person name="Ye Q."/>
            <person name="Zhou J."/>
            <person name="Richardson P."/>
            <person name="Fields M.W."/>
        </authorList>
    </citation>
    <scope>NUCLEOTIDE SEQUENCE [LARGE SCALE GENOMIC DNA]</scope>
    <source>
        <strain evidence="8">QYMF</strain>
    </source>
</reference>
<dbReference type="KEGG" id="amt:Amet_0076"/>
<evidence type="ECO:0000259" key="6">
    <source>
        <dbReference type="Pfam" id="PF00590"/>
    </source>
</evidence>
<comment type="pathway">
    <text evidence="1">Cofactor biosynthesis; adenosylcobalamin biosynthesis.</text>
</comment>
<dbReference type="eggNOG" id="COG1010">
    <property type="taxonomic scope" value="Bacteria"/>
</dbReference>
<evidence type="ECO:0000256" key="3">
    <source>
        <dbReference type="ARBA" id="ARBA00022603"/>
    </source>
</evidence>
<dbReference type="Proteomes" id="UP000001572">
    <property type="component" value="Chromosome"/>
</dbReference>
<keyword evidence="5" id="KW-0949">S-adenosyl-L-methionine</keyword>
<dbReference type="GO" id="GO:0008168">
    <property type="term" value="F:methyltransferase activity"/>
    <property type="evidence" value="ECO:0007669"/>
    <property type="project" value="UniProtKB-KW"/>
</dbReference>
<keyword evidence="3 7" id="KW-0489">Methyltransferase</keyword>
<organism evidence="7 8">
    <name type="scientific">Alkaliphilus metalliredigens (strain QYMF)</name>
    <dbReference type="NCBI Taxonomy" id="293826"/>
    <lineage>
        <taxon>Bacteria</taxon>
        <taxon>Bacillati</taxon>
        <taxon>Bacillota</taxon>
        <taxon>Clostridia</taxon>
        <taxon>Peptostreptococcales</taxon>
        <taxon>Natronincolaceae</taxon>
        <taxon>Alkaliphilus</taxon>
    </lineage>
</organism>
<dbReference type="InterPro" id="IPR051810">
    <property type="entry name" value="Precorrin_MeTrfase"/>
</dbReference>
<dbReference type="PANTHER" id="PTHR47036">
    <property type="entry name" value="COBALT-FACTOR III C(17)-METHYLTRANSFERASE-RELATED"/>
    <property type="match status" value="1"/>
</dbReference>
<dbReference type="HOGENOM" id="CLU_047948_2_0_9"/>
<protein>
    <submittedName>
        <fullName evidence="7">Precorrin-3B C17-methyltransferase</fullName>
    </submittedName>
</protein>
<dbReference type="InterPro" id="IPR035996">
    <property type="entry name" value="4pyrrol_Methylase_sf"/>
</dbReference>
<dbReference type="NCBIfam" id="TIGR01466">
    <property type="entry name" value="cobJ_cbiH"/>
    <property type="match status" value="1"/>
</dbReference>
<evidence type="ECO:0000256" key="1">
    <source>
        <dbReference type="ARBA" id="ARBA00004953"/>
    </source>
</evidence>
<dbReference type="CDD" id="cd11646">
    <property type="entry name" value="Precorrin_3B_C17_MT"/>
    <property type="match status" value="1"/>
</dbReference>
<evidence type="ECO:0000313" key="7">
    <source>
        <dbReference type="EMBL" id="ABR46319.1"/>
    </source>
</evidence>
<dbReference type="SUPFAM" id="SSF53790">
    <property type="entry name" value="Tetrapyrrole methylase"/>
    <property type="match status" value="1"/>
</dbReference>